<proteinExistence type="predicted"/>
<accession>A0A1X7UTH9</accession>
<reference evidence="1" key="1">
    <citation type="submission" date="2017-05" db="UniProtKB">
        <authorList>
            <consortium name="EnsemblMetazoa"/>
        </authorList>
    </citation>
    <scope>IDENTIFICATION</scope>
</reference>
<dbReference type="AlphaFoldDB" id="A0A1X7UTH9"/>
<name>A0A1X7UTH9_AMPQE</name>
<dbReference type="OrthoDB" id="5975680at2759"/>
<evidence type="ECO:0000313" key="1">
    <source>
        <dbReference type="EnsemblMetazoa" id="Aqu2.1.31300_001"/>
    </source>
</evidence>
<dbReference type="InParanoid" id="A0A1X7UTH9"/>
<organism evidence="1">
    <name type="scientific">Amphimedon queenslandica</name>
    <name type="common">Sponge</name>
    <dbReference type="NCBI Taxonomy" id="400682"/>
    <lineage>
        <taxon>Eukaryota</taxon>
        <taxon>Metazoa</taxon>
        <taxon>Porifera</taxon>
        <taxon>Demospongiae</taxon>
        <taxon>Heteroscleromorpha</taxon>
        <taxon>Haplosclerida</taxon>
        <taxon>Niphatidae</taxon>
        <taxon>Amphimedon</taxon>
    </lineage>
</organism>
<sequence length="192" mass="22194">MFTDNLAAHFVEGYMSFSSVFRKCWICLAVREDMNNKFFATDFVEHDRQTHAYHCSLLLRSNYTYVATTYGFTEDSILNSSKYFHVTEGLCPDVMQDMLEDSLHKKKPTPISSNILTSSDHSLKQTASQIWCWARIVPLIIHDLVPMNESHWDNFLLLLTATDYVFAPTLANRKASYLHHVRATNTLLVYEV</sequence>
<protein>
    <submittedName>
        <fullName evidence="1">Uncharacterized protein</fullName>
    </submittedName>
</protein>
<dbReference type="EnsemblMetazoa" id="Aqu2.1.31300_001">
    <property type="protein sequence ID" value="Aqu2.1.31300_001"/>
    <property type="gene ID" value="Aqu2.1.31300"/>
</dbReference>